<protein>
    <submittedName>
        <fullName evidence="1">Uncharacterized protein</fullName>
    </submittedName>
</protein>
<dbReference type="PATRIC" id="fig|213810.4.peg.792"/>
<reference evidence="1" key="1">
    <citation type="submission" date="2010-03" db="EMBL/GenBank/DDBJ databases">
        <title>The genome sequence of Ruminococcus sp. 18P13.</title>
        <authorList>
            <consortium name="metaHIT consortium -- http://www.metahit.eu/"/>
            <person name="Pajon A."/>
            <person name="Turner K."/>
            <person name="Parkhill J."/>
            <person name="Bernalier A."/>
        </authorList>
    </citation>
    <scope>NUCLEOTIDE SEQUENCE [LARGE SCALE GENOMIC DNA]</scope>
    <source>
        <strain evidence="1">Type strain: 18P13</strain>
    </source>
</reference>
<organism evidence="1 2">
    <name type="scientific">Ruminococcus champanellensis (strain DSM 18848 / JCM 17042 / KCTC 15320 / 18P13)</name>
    <dbReference type="NCBI Taxonomy" id="213810"/>
    <lineage>
        <taxon>Bacteria</taxon>
        <taxon>Bacillati</taxon>
        <taxon>Bacillota</taxon>
        <taxon>Clostridia</taxon>
        <taxon>Eubacteriales</taxon>
        <taxon>Oscillospiraceae</taxon>
        <taxon>Ruminococcus</taxon>
    </lineage>
</organism>
<evidence type="ECO:0000313" key="2">
    <source>
        <dbReference type="Proteomes" id="UP000007054"/>
    </source>
</evidence>
<dbReference type="BioCyc" id="RCHA213810:RUM_RS04250-MONOMER"/>
<dbReference type="STRING" id="213810.RUM_08800"/>
<name>D4LBR1_RUMC1</name>
<accession>D4LBR1</accession>
<dbReference type="EMBL" id="FP929052">
    <property type="protein sequence ID" value="CBL17056.1"/>
    <property type="molecule type" value="Genomic_DNA"/>
</dbReference>
<keyword evidence="2" id="KW-1185">Reference proteome</keyword>
<dbReference type="KEGG" id="rch:RUM_08800"/>
<dbReference type="HOGENOM" id="CLU_2737595_0_0_9"/>
<gene>
    <name evidence="1" type="ordered locus">RUM_08800</name>
</gene>
<evidence type="ECO:0000313" key="1">
    <source>
        <dbReference type="EMBL" id="CBL17056.1"/>
    </source>
</evidence>
<reference evidence="1" key="2">
    <citation type="submission" date="2010-03" db="EMBL/GenBank/DDBJ databases">
        <authorList>
            <person name="Pajon A."/>
        </authorList>
    </citation>
    <scope>NUCLEOTIDE SEQUENCE</scope>
    <source>
        <strain evidence="1">Type strain: 18P13</strain>
    </source>
</reference>
<dbReference type="Proteomes" id="UP000007054">
    <property type="component" value="Chromosome"/>
</dbReference>
<sequence length="71" mass="7803">MISYNKVRVFFAAYNAVYEPGQHHAKFTKCCPNTILRWAGLPACACSIIRNAADHKGSIAHNHRASAMLSA</sequence>
<proteinExistence type="predicted"/>
<dbReference type="AlphaFoldDB" id="D4LBR1"/>